<dbReference type="Gene3D" id="3.80.10.10">
    <property type="entry name" value="Ribonuclease Inhibitor"/>
    <property type="match status" value="1"/>
</dbReference>
<dbReference type="PANTHER" id="PTHR38926:SF5">
    <property type="entry name" value="F-BOX AND LEUCINE-RICH REPEAT PROTEIN 6"/>
    <property type="match status" value="1"/>
</dbReference>
<feature type="domain" description="F-box" evidence="1">
    <location>
        <begin position="14"/>
        <end position="51"/>
    </location>
</feature>
<sequence>MSSPPSSAKIWGIDELISLILSNLDQRSLAWSARVCKDWAELALDLLWRDVDDLPRLLNILCPLSKSEKATLQQGSTVYIYKFRRRITAGDWNNFLRYTKRIRRLVYCQKSGKLWRRLLDNSVFSELFKSCPTPVLLPNLHTLVWHAECDKKQTYSLPFTHARLKHLDVQLHQPEQPLASYLQQIARRSPEITHLTLHFLSSARIFEDEITSFLPRLRRLQKLTLPLYGLTSRVVQELSLSPDLQEISLSIPTEFGNGDRTDVMAFSPVLRPGAFPIIQRLSFSSTLQDATRFLQDPFFPTQIFSLYVHVLTIVEPSIIREFFTTVKHRCPALTELHVDFMICPDSALTVPGPPLHERPDISTFRPLFACRRLTSFEFRWDYALNLTDDDMHEFATSWPALEHLHLHCEPVIEFTLPALTLQALLPFARHCPNLRTLGLYMDTTVPPPTDSDSASSPITPFPALTQLFVGASAITSIDTAALFLSQLLAPHCSLITGVRWPDAYGVALDDAGIFDERRARMCEFWVRWNELAKVLPLVIRARAAERARAAGMLSELEAWVVKGRAEALRCERLQREVVALQLRCGSVQASVADR</sequence>
<organism evidence="2 3">
    <name type="scientific">Laetiporus sulphureus 93-53</name>
    <dbReference type="NCBI Taxonomy" id="1314785"/>
    <lineage>
        <taxon>Eukaryota</taxon>
        <taxon>Fungi</taxon>
        <taxon>Dikarya</taxon>
        <taxon>Basidiomycota</taxon>
        <taxon>Agaricomycotina</taxon>
        <taxon>Agaricomycetes</taxon>
        <taxon>Polyporales</taxon>
        <taxon>Laetiporus</taxon>
    </lineage>
</organism>
<dbReference type="InterPro" id="IPR032675">
    <property type="entry name" value="LRR_dom_sf"/>
</dbReference>
<dbReference type="AlphaFoldDB" id="A0A165DVG4"/>
<dbReference type="EMBL" id="KV427628">
    <property type="protein sequence ID" value="KZT05706.1"/>
    <property type="molecule type" value="Genomic_DNA"/>
</dbReference>
<reference evidence="2 3" key="1">
    <citation type="journal article" date="2016" name="Mol. Biol. Evol.">
        <title>Comparative Genomics of Early-Diverging Mushroom-Forming Fungi Provides Insights into the Origins of Lignocellulose Decay Capabilities.</title>
        <authorList>
            <person name="Nagy L.G."/>
            <person name="Riley R."/>
            <person name="Tritt A."/>
            <person name="Adam C."/>
            <person name="Daum C."/>
            <person name="Floudas D."/>
            <person name="Sun H."/>
            <person name="Yadav J.S."/>
            <person name="Pangilinan J."/>
            <person name="Larsson K.H."/>
            <person name="Matsuura K."/>
            <person name="Barry K."/>
            <person name="Labutti K."/>
            <person name="Kuo R."/>
            <person name="Ohm R.A."/>
            <person name="Bhattacharya S.S."/>
            <person name="Shirouzu T."/>
            <person name="Yoshinaga Y."/>
            <person name="Martin F.M."/>
            <person name="Grigoriev I.V."/>
            <person name="Hibbett D.S."/>
        </authorList>
    </citation>
    <scope>NUCLEOTIDE SEQUENCE [LARGE SCALE GENOMIC DNA]</scope>
    <source>
        <strain evidence="2 3">93-53</strain>
    </source>
</reference>
<dbReference type="PANTHER" id="PTHR38926">
    <property type="entry name" value="F-BOX DOMAIN CONTAINING PROTEIN, EXPRESSED"/>
    <property type="match status" value="1"/>
</dbReference>
<dbReference type="InterPro" id="IPR036047">
    <property type="entry name" value="F-box-like_dom_sf"/>
</dbReference>
<evidence type="ECO:0000259" key="1">
    <source>
        <dbReference type="Pfam" id="PF12937"/>
    </source>
</evidence>
<dbReference type="GeneID" id="63822771"/>
<dbReference type="STRING" id="1314785.A0A165DVG4"/>
<dbReference type="OrthoDB" id="2447803at2759"/>
<accession>A0A165DVG4</accession>
<protein>
    <recommendedName>
        <fullName evidence="1">F-box domain-containing protein</fullName>
    </recommendedName>
</protein>
<name>A0A165DVG4_9APHY</name>
<dbReference type="SUPFAM" id="SSF81383">
    <property type="entry name" value="F-box domain"/>
    <property type="match status" value="1"/>
</dbReference>
<dbReference type="Proteomes" id="UP000076871">
    <property type="component" value="Unassembled WGS sequence"/>
</dbReference>
<evidence type="ECO:0000313" key="2">
    <source>
        <dbReference type="EMBL" id="KZT05706.1"/>
    </source>
</evidence>
<dbReference type="InterPro" id="IPR001810">
    <property type="entry name" value="F-box_dom"/>
</dbReference>
<dbReference type="InParanoid" id="A0A165DVG4"/>
<proteinExistence type="predicted"/>
<dbReference type="RefSeq" id="XP_040763446.1">
    <property type="nucleotide sequence ID" value="XM_040905741.1"/>
</dbReference>
<evidence type="ECO:0000313" key="3">
    <source>
        <dbReference type="Proteomes" id="UP000076871"/>
    </source>
</evidence>
<gene>
    <name evidence="2" type="ORF">LAESUDRAFT_680776</name>
</gene>
<keyword evidence="3" id="KW-1185">Reference proteome</keyword>
<dbReference type="CDD" id="cd09917">
    <property type="entry name" value="F-box_SF"/>
    <property type="match status" value="1"/>
</dbReference>
<dbReference type="SUPFAM" id="SSF52047">
    <property type="entry name" value="RNI-like"/>
    <property type="match status" value="1"/>
</dbReference>
<dbReference type="Pfam" id="PF12937">
    <property type="entry name" value="F-box-like"/>
    <property type="match status" value="1"/>
</dbReference>
<dbReference type="Gene3D" id="1.20.1280.50">
    <property type="match status" value="1"/>
</dbReference>